<dbReference type="SUPFAM" id="SSF51412">
    <property type="entry name" value="Inosine monophosphate dehydrogenase (IMPDH)"/>
    <property type="match status" value="1"/>
</dbReference>
<accession>A0A844W570</accession>
<keyword evidence="5 6" id="KW-0503">Monooxygenase</keyword>
<proteinExistence type="inferred from homology"/>
<evidence type="ECO:0000256" key="5">
    <source>
        <dbReference type="ARBA" id="ARBA00023033"/>
    </source>
</evidence>
<sequence>MPKPFWTPHDSDLRLPLIGSPMFLVSGKELLIAQCRAGIVGTMPALNARTPEILDGWLSEIRDALATPHQGRTPAPWGINLIVHRTNPILDQHLELCVKHEVPVVITSLGCRPEVNEAIRAYGGIVLHDVTNMEHARKAIDRGASGLIAVAAGAGGHAGTVSPIAMIEDIRRIWDGPLVLSGAMSSGRGILAAQALGADMGYMGTAFVVASESLAKQAYRDMIVGAEAADIFYTDRVSGTYANFLAESLVRAGIPLDSAPVEREIGVMDEFKAWRDVWSAGHGVGPIRRTEPTEAIVARLEREYREAAARIGAMQPEPA</sequence>
<dbReference type="Gene3D" id="3.20.20.70">
    <property type="entry name" value="Aldolase class I"/>
    <property type="match status" value="1"/>
</dbReference>
<gene>
    <name evidence="6" type="ORF">GLS40_09280</name>
</gene>
<keyword evidence="4" id="KW-0560">Oxidoreductase</keyword>
<comment type="caution">
    <text evidence="6">The sequence shown here is derived from an EMBL/GenBank/DDBJ whole genome shotgun (WGS) entry which is preliminary data.</text>
</comment>
<dbReference type="RefSeq" id="WP_160382480.1">
    <property type="nucleotide sequence ID" value="NZ_WNXQ01000004.1"/>
</dbReference>
<evidence type="ECO:0000256" key="2">
    <source>
        <dbReference type="ARBA" id="ARBA00022630"/>
    </source>
</evidence>
<name>A0A844W570_9RHOB</name>
<evidence type="ECO:0000256" key="1">
    <source>
        <dbReference type="ARBA" id="ARBA00009881"/>
    </source>
</evidence>
<dbReference type="Proteomes" id="UP000443843">
    <property type="component" value="Unassembled WGS sequence"/>
</dbReference>
<evidence type="ECO:0000256" key="4">
    <source>
        <dbReference type="ARBA" id="ARBA00023002"/>
    </source>
</evidence>
<comment type="similarity">
    <text evidence="1">Belongs to the nitronate monooxygenase family. NMO class I subfamily.</text>
</comment>
<reference evidence="6 7" key="1">
    <citation type="submission" date="2019-11" db="EMBL/GenBank/DDBJ databases">
        <title>Pseudooceanicola pacifica sp. nov., isolated from deep-sea sediment of the Pacific Ocean.</title>
        <authorList>
            <person name="Lyu L."/>
        </authorList>
    </citation>
    <scope>NUCLEOTIDE SEQUENCE [LARGE SCALE GENOMIC DNA]</scope>
    <source>
        <strain evidence="6 7">216_PA32_1</strain>
    </source>
</reference>
<dbReference type="EMBL" id="WNXQ01000004">
    <property type="protein sequence ID" value="MWB78215.1"/>
    <property type="molecule type" value="Genomic_DNA"/>
</dbReference>
<dbReference type="Pfam" id="PF03060">
    <property type="entry name" value="NMO"/>
    <property type="match status" value="1"/>
</dbReference>
<dbReference type="GO" id="GO:0018580">
    <property type="term" value="F:nitronate monooxygenase activity"/>
    <property type="evidence" value="ECO:0007669"/>
    <property type="project" value="InterPro"/>
</dbReference>
<protein>
    <submittedName>
        <fullName evidence="6">Nitronate monooxygenase</fullName>
    </submittedName>
</protein>
<organism evidence="6 7">
    <name type="scientific">Pseudooceanicola pacificus</name>
    <dbReference type="NCBI Taxonomy" id="2676438"/>
    <lineage>
        <taxon>Bacteria</taxon>
        <taxon>Pseudomonadati</taxon>
        <taxon>Pseudomonadota</taxon>
        <taxon>Alphaproteobacteria</taxon>
        <taxon>Rhodobacterales</taxon>
        <taxon>Paracoccaceae</taxon>
        <taxon>Pseudooceanicola</taxon>
    </lineage>
</organism>
<keyword evidence="3" id="KW-0288">FMN</keyword>
<keyword evidence="7" id="KW-1185">Reference proteome</keyword>
<dbReference type="PANTHER" id="PTHR42747:SF4">
    <property type="entry name" value="BLR1330 PROTEIN"/>
    <property type="match status" value="1"/>
</dbReference>
<keyword evidence="2" id="KW-0285">Flavoprotein</keyword>
<evidence type="ECO:0000313" key="7">
    <source>
        <dbReference type="Proteomes" id="UP000443843"/>
    </source>
</evidence>
<evidence type="ECO:0000256" key="3">
    <source>
        <dbReference type="ARBA" id="ARBA00022643"/>
    </source>
</evidence>
<dbReference type="InterPro" id="IPR013785">
    <property type="entry name" value="Aldolase_TIM"/>
</dbReference>
<dbReference type="AlphaFoldDB" id="A0A844W570"/>
<dbReference type="InterPro" id="IPR004136">
    <property type="entry name" value="NMO"/>
</dbReference>
<evidence type="ECO:0000313" key="6">
    <source>
        <dbReference type="EMBL" id="MWB78215.1"/>
    </source>
</evidence>
<dbReference type="PANTHER" id="PTHR42747">
    <property type="entry name" value="NITRONATE MONOOXYGENASE-RELATED"/>
    <property type="match status" value="1"/>
</dbReference>
<dbReference type="CDD" id="cd04730">
    <property type="entry name" value="NPD_like"/>
    <property type="match status" value="1"/>
</dbReference>